<dbReference type="EMBL" id="JBHMFI010000001">
    <property type="protein sequence ID" value="MFB9073065.1"/>
    <property type="molecule type" value="Genomic_DNA"/>
</dbReference>
<name>A0ABV5G2A7_9MICC</name>
<gene>
    <name evidence="1" type="ORF">ACFFX0_18385</name>
</gene>
<keyword evidence="2" id="KW-1185">Reference proteome</keyword>
<reference evidence="1 2" key="1">
    <citation type="submission" date="2024-09" db="EMBL/GenBank/DDBJ databases">
        <authorList>
            <person name="Sun Q."/>
            <person name="Mori K."/>
        </authorList>
    </citation>
    <scope>NUCLEOTIDE SEQUENCE [LARGE SCALE GENOMIC DNA]</scope>
    <source>
        <strain evidence="1 2">CCM 7609</strain>
    </source>
</reference>
<dbReference type="Proteomes" id="UP001589575">
    <property type="component" value="Unassembled WGS sequence"/>
</dbReference>
<proteinExistence type="predicted"/>
<protein>
    <submittedName>
        <fullName evidence="1">Uncharacterized protein</fullName>
    </submittedName>
</protein>
<accession>A0ABV5G2A7</accession>
<comment type="caution">
    <text evidence="1">The sequence shown here is derived from an EMBL/GenBank/DDBJ whole genome shotgun (WGS) entry which is preliminary data.</text>
</comment>
<evidence type="ECO:0000313" key="2">
    <source>
        <dbReference type="Proteomes" id="UP001589575"/>
    </source>
</evidence>
<sequence length="56" mass="6073">MFPRPKKSPGPAWFRETATQLTAKTSASGPPTNTTRNTITVVRPARLPTLMVVPVP</sequence>
<organism evidence="1 2">
    <name type="scientific">Citricoccus parietis</name>
    <dbReference type="NCBI Taxonomy" id="592307"/>
    <lineage>
        <taxon>Bacteria</taxon>
        <taxon>Bacillati</taxon>
        <taxon>Actinomycetota</taxon>
        <taxon>Actinomycetes</taxon>
        <taxon>Micrococcales</taxon>
        <taxon>Micrococcaceae</taxon>
        <taxon>Citricoccus</taxon>
    </lineage>
</organism>
<evidence type="ECO:0000313" key="1">
    <source>
        <dbReference type="EMBL" id="MFB9073065.1"/>
    </source>
</evidence>